<feature type="compositionally biased region" description="Basic and acidic residues" evidence="1">
    <location>
        <begin position="152"/>
        <end position="162"/>
    </location>
</feature>
<evidence type="ECO:0000313" key="3">
    <source>
        <dbReference type="Proteomes" id="UP000028525"/>
    </source>
</evidence>
<dbReference type="EMBL" id="JPME01000009">
    <property type="protein sequence ID" value="KEZ90808.1"/>
    <property type="molecule type" value="Genomic_DNA"/>
</dbReference>
<protein>
    <submittedName>
        <fullName evidence="2">Uncharacterized protein</fullName>
    </submittedName>
</protein>
<sequence length="312" mass="34619">MKRYAIFLVSAVLCTSLITGKIVRAYAQQEEVRVEESEQEDHVKQEDHTEQEDKIEQKDNIEQEDHTEQADNAEQEDSAGNEKDTEASNNPSDTLGGDEQKTSVSEPEDSDEESSKDSTEQEPSGGSDGSDASKPEQSDGTEEEEEELQTDTGKDGESKIPEESQAQAETKVPGESKGNPDVAAAMEAAHTALFDHIDYIAGLLDISDDYTLIEGEDNFSEALAVYAIKHNQTRNYPYEVEITGEADFDELQSIYWSLNRISGAKNEEESIIRVARLSGEDVHSMSGSEKKVFKTLISNENRDKVNELLLDR</sequence>
<gene>
    <name evidence="2" type="ORF">IO98_06740</name>
</gene>
<feature type="region of interest" description="Disordered" evidence="1">
    <location>
        <begin position="29"/>
        <end position="180"/>
    </location>
</feature>
<organism evidence="2 3">
    <name type="scientific">Lacrimispora celerecrescens</name>
    <dbReference type="NCBI Taxonomy" id="29354"/>
    <lineage>
        <taxon>Bacteria</taxon>
        <taxon>Bacillati</taxon>
        <taxon>Bacillota</taxon>
        <taxon>Clostridia</taxon>
        <taxon>Lachnospirales</taxon>
        <taxon>Lachnospiraceae</taxon>
        <taxon>Lacrimispora</taxon>
    </lineage>
</organism>
<feature type="compositionally biased region" description="Basic and acidic residues" evidence="1">
    <location>
        <begin position="30"/>
        <end position="69"/>
    </location>
</feature>
<dbReference type="OrthoDB" id="2060746at2"/>
<name>A0A084JPC4_9FIRM</name>
<evidence type="ECO:0000313" key="2">
    <source>
        <dbReference type="EMBL" id="KEZ90808.1"/>
    </source>
</evidence>
<feature type="compositionally biased region" description="Acidic residues" evidence="1">
    <location>
        <begin position="139"/>
        <end position="149"/>
    </location>
</feature>
<dbReference type="STRING" id="29354.IO98_06740"/>
<dbReference type="Proteomes" id="UP000028525">
    <property type="component" value="Unassembled WGS sequence"/>
</dbReference>
<keyword evidence="3" id="KW-1185">Reference proteome</keyword>
<evidence type="ECO:0000256" key="1">
    <source>
        <dbReference type="SAM" id="MobiDB-lite"/>
    </source>
</evidence>
<dbReference type="RefSeq" id="WP_038279406.1">
    <property type="nucleotide sequence ID" value="NZ_JPME01000009.1"/>
</dbReference>
<dbReference type="AlphaFoldDB" id="A0A084JPC4"/>
<accession>A0A084JPC4</accession>
<reference evidence="2 3" key="1">
    <citation type="submission" date="2014-07" db="EMBL/GenBank/DDBJ databases">
        <title>Draft genome of Clostridium celerecrescens 152B isolated from sediments associated with methane hydrate from Krishna Godavari basin.</title>
        <authorList>
            <person name="Honkalas V.S."/>
            <person name="Dabir A.P."/>
            <person name="Arora P."/>
            <person name="Dhakephalkar P.K."/>
        </authorList>
    </citation>
    <scope>NUCLEOTIDE SEQUENCE [LARGE SCALE GENOMIC DNA]</scope>
    <source>
        <strain evidence="2 3">152B</strain>
    </source>
</reference>
<comment type="caution">
    <text evidence="2">The sequence shown here is derived from an EMBL/GenBank/DDBJ whole genome shotgun (WGS) entry which is preliminary data.</text>
</comment>
<proteinExistence type="predicted"/>